<reference evidence="1 2" key="1">
    <citation type="submission" date="2018-03" db="EMBL/GenBank/DDBJ databases">
        <title>Genomic Encyclopedia of Archaeal and Bacterial Type Strains, Phase II (KMG-II): from individual species to whole genera.</title>
        <authorList>
            <person name="Goeker M."/>
        </authorList>
    </citation>
    <scope>NUCLEOTIDE SEQUENCE [LARGE SCALE GENOMIC DNA]</scope>
    <source>
        <strain evidence="1 2">DSM 27267</strain>
    </source>
</reference>
<evidence type="ECO:0000313" key="2">
    <source>
        <dbReference type="Proteomes" id="UP000240621"/>
    </source>
</evidence>
<proteinExistence type="predicted"/>
<accession>A0A2P8CFN7</accession>
<dbReference type="Proteomes" id="UP000240621">
    <property type="component" value="Unassembled WGS sequence"/>
</dbReference>
<evidence type="ECO:0000313" key="1">
    <source>
        <dbReference type="EMBL" id="PSK83788.1"/>
    </source>
</evidence>
<name>A0A2P8CFN7_9BACT</name>
<dbReference type="AlphaFoldDB" id="A0A2P8CFN7"/>
<gene>
    <name evidence="1" type="ORF">CLV93_103203</name>
</gene>
<comment type="caution">
    <text evidence="1">The sequence shown here is derived from an EMBL/GenBank/DDBJ whole genome shotgun (WGS) entry which is preliminary data.</text>
</comment>
<sequence length="48" mass="5342">MKMEVDEENLQYGGQLRSYLHRLKPALMPETASEDIKKLPGGGPAVRS</sequence>
<dbReference type="EMBL" id="PYGC01000003">
    <property type="protein sequence ID" value="PSK83788.1"/>
    <property type="molecule type" value="Genomic_DNA"/>
</dbReference>
<organism evidence="1 2">
    <name type="scientific">Prolixibacter denitrificans</name>
    <dbReference type="NCBI Taxonomy" id="1541063"/>
    <lineage>
        <taxon>Bacteria</taxon>
        <taxon>Pseudomonadati</taxon>
        <taxon>Bacteroidota</taxon>
        <taxon>Bacteroidia</taxon>
        <taxon>Marinilabiliales</taxon>
        <taxon>Prolixibacteraceae</taxon>
        <taxon>Prolixibacter</taxon>
    </lineage>
</organism>
<protein>
    <submittedName>
        <fullName evidence="1">Uncharacterized protein</fullName>
    </submittedName>
</protein>